<organism evidence="2 3">
    <name type="scientific">Streptomyces dioscori</name>
    <dbReference type="NCBI Taxonomy" id="2109333"/>
    <lineage>
        <taxon>Bacteria</taxon>
        <taxon>Bacillati</taxon>
        <taxon>Actinomycetota</taxon>
        <taxon>Actinomycetes</taxon>
        <taxon>Kitasatosporales</taxon>
        <taxon>Streptomycetaceae</taxon>
        <taxon>Streptomyces</taxon>
        <taxon>Streptomyces aurantiacus group</taxon>
    </lineage>
</organism>
<keyword evidence="3" id="KW-1185">Reference proteome</keyword>
<comment type="caution">
    <text evidence="2">The sequence shown here is derived from an EMBL/GenBank/DDBJ whole genome shotgun (WGS) entry which is preliminary data.</text>
</comment>
<dbReference type="Proteomes" id="UP000240429">
    <property type="component" value="Unassembled WGS sequence"/>
</dbReference>
<gene>
    <name evidence="2" type="ORF">C6Y14_07675</name>
</gene>
<dbReference type="AlphaFoldDB" id="A0A2P8QD74"/>
<feature type="region of interest" description="Disordered" evidence="1">
    <location>
        <begin position="84"/>
        <end position="105"/>
    </location>
</feature>
<feature type="compositionally biased region" description="Basic and acidic residues" evidence="1">
    <location>
        <begin position="93"/>
        <end position="105"/>
    </location>
</feature>
<sequence>MYGPRFAGGLAAADEDLRHQGHADGARYTPVTGVVQAPVHRIPDGDPAGALARHSAVDNGSPRHGDAQAVTFNERARLTLVPGAAADVTAAGPRDRHRDTPAFPG</sequence>
<evidence type="ECO:0000313" key="3">
    <source>
        <dbReference type="Proteomes" id="UP000240429"/>
    </source>
</evidence>
<proteinExistence type="predicted"/>
<name>A0A2P8QD74_9ACTN</name>
<reference evidence="2 3" key="1">
    <citation type="submission" date="2018-03" db="EMBL/GenBank/DDBJ databases">
        <title>Streptomyces dioscori sp. nov., a novel endophytic actinobacterium isolated from bulbil of Dioscorea bulbifera L.</title>
        <authorList>
            <person name="Zhikuan W."/>
        </authorList>
    </citation>
    <scope>NUCLEOTIDE SEQUENCE [LARGE SCALE GENOMIC DNA]</scope>
    <source>
        <strain evidence="2 3">A217</strain>
    </source>
</reference>
<evidence type="ECO:0000256" key="1">
    <source>
        <dbReference type="SAM" id="MobiDB-lite"/>
    </source>
</evidence>
<accession>A0A2P8QD74</accession>
<protein>
    <submittedName>
        <fullName evidence="2">Uncharacterized protein</fullName>
    </submittedName>
</protein>
<dbReference type="EMBL" id="PYBJ01000003">
    <property type="protein sequence ID" value="PSM44215.1"/>
    <property type="molecule type" value="Genomic_DNA"/>
</dbReference>
<evidence type="ECO:0000313" key="2">
    <source>
        <dbReference type="EMBL" id="PSM44215.1"/>
    </source>
</evidence>